<name>A0A1M6VE48_9FIRM</name>
<dbReference type="EMBL" id="FRAC01000017">
    <property type="protein sequence ID" value="SHK79644.1"/>
    <property type="molecule type" value="Genomic_DNA"/>
</dbReference>
<evidence type="ECO:0000259" key="1">
    <source>
        <dbReference type="Pfam" id="PF06054"/>
    </source>
</evidence>
<sequence length="237" mass="28300">MRYCLNRKIKNATHFSINDLTGCEYSANRESEEALKGKRLLYHLLRTSFPEEELYTRYKLKNGLYCSFFLPFTDGKPIAVEFRLYNTGIDEFYIRDQYYREEGITPVYIVGHRVDKNDRQLSWYQNLIQKSMGYCAFLDAVQEKMFLKKSFYNRFEGKGRVRLLWKDYPVKELLLNRNGILSEEFMEECSKAEKAFALPEGIREDILENALRLVKEGQGHLVSEKYRNFIRERKLLR</sequence>
<dbReference type="RefSeq" id="WP_073278027.1">
    <property type="nucleotide sequence ID" value="NZ_FRAC01000017.1"/>
</dbReference>
<evidence type="ECO:0000313" key="3">
    <source>
        <dbReference type="Proteomes" id="UP000184386"/>
    </source>
</evidence>
<evidence type="ECO:0000313" key="2">
    <source>
        <dbReference type="EMBL" id="SHK79644.1"/>
    </source>
</evidence>
<protein>
    <submittedName>
        <fullName evidence="2">Competence protein CoiA-like family protein</fullName>
    </submittedName>
</protein>
<gene>
    <name evidence="2" type="ORF">SAMN02745136_03380</name>
</gene>
<dbReference type="AlphaFoldDB" id="A0A1M6VE48"/>
<reference evidence="2 3" key="1">
    <citation type="submission" date="2016-11" db="EMBL/GenBank/DDBJ databases">
        <authorList>
            <person name="Jaros S."/>
            <person name="Januszkiewicz K."/>
            <person name="Wedrychowicz H."/>
        </authorList>
    </citation>
    <scope>NUCLEOTIDE SEQUENCE [LARGE SCALE GENOMIC DNA]</scope>
    <source>
        <strain evidence="2 3">DSM 15929</strain>
    </source>
</reference>
<keyword evidence="3" id="KW-1185">Reference proteome</keyword>
<organism evidence="2 3">
    <name type="scientific">Anaerocolumna jejuensis DSM 15929</name>
    <dbReference type="NCBI Taxonomy" id="1121322"/>
    <lineage>
        <taxon>Bacteria</taxon>
        <taxon>Bacillati</taxon>
        <taxon>Bacillota</taxon>
        <taxon>Clostridia</taxon>
        <taxon>Lachnospirales</taxon>
        <taxon>Lachnospiraceae</taxon>
        <taxon>Anaerocolumna</taxon>
    </lineage>
</organism>
<dbReference type="InterPro" id="IPR010330">
    <property type="entry name" value="CoiA_nuc"/>
</dbReference>
<dbReference type="Proteomes" id="UP000184386">
    <property type="component" value="Unassembled WGS sequence"/>
</dbReference>
<proteinExistence type="predicted"/>
<feature type="domain" description="Competence protein CoiA nuclease-like" evidence="1">
    <location>
        <begin position="30"/>
        <end position="126"/>
    </location>
</feature>
<dbReference type="Pfam" id="PF06054">
    <property type="entry name" value="CoiA_nuc"/>
    <property type="match status" value="1"/>
</dbReference>
<accession>A0A1M6VE48</accession>
<dbReference type="STRING" id="1121322.SAMN02745136_03380"/>